<evidence type="ECO:0000313" key="2">
    <source>
        <dbReference type="Proteomes" id="UP000815677"/>
    </source>
</evidence>
<dbReference type="Proteomes" id="UP000815677">
    <property type="component" value="Unassembled WGS sequence"/>
</dbReference>
<gene>
    <name evidence="1" type="ORF">MCHLO_01233</name>
</gene>
<keyword evidence="2" id="KW-1185">Reference proteome</keyword>
<dbReference type="EMBL" id="DF839169">
    <property type="protein sequence ID" value="GAT43559.1"/>
    <property type="molecule type" value="Genomic_DNA"/>
</dbReference>
<name>A0ABQ0KX86_MYCCL</name>
<accession>A0ABQ0KX86</accession>
<organism evidence="1 2">
    <name type="scientific">Mycena chlorophos</name>
    <name type="common">Agaric fungus</name>
    <name type="synonym">Agaricus chlorophos</name>
    <dbReference type="NCBI Taxonomy" id="658473"/>
    <lineage>
        <taxon>Eukaryota</taxon>
        <taxon>Fungi</taxon>
        <taxon>Dikarya</taxon>
        <taxon>Basidiomycota</taxon>
        <taxon>Agaricomycotina</taxon>
        <taxon>Agaricomycetes</taxon>
        <taxon>Agaricomycetidae</taxon>
        <taxon>Agaricales</taxon>
        <taxon>Marasmiineae</taxon>
        <taxon>Mycenaceae</taxon>
        <taxon>Mycena</taxon>
    </lineage>
</organism>
<reference evidence="1" key="1">
    <citation type="submission" date="2014-09" db="EMBL/GenBank/DDBJ databases">
        <title>Genome sequence of the luminous mushroom Mycena chlorophos for searching fungal bioluminescence genes.</title>
        <authorList>
            <person name="Tanaka Y."/>
            <person name="Kasuga D."/>
            <person name="Oba Y."/>
            <person name="Hase S."/>
            <person name="Sato K."/>
            <person name="Oba Y."/>
            <person name="Sakakibara Y."/>
        </authorList>
    </citation>
    <scope>NUCLEOTIDE SEQUENCE</scope>
</reference>
<proteinExistence type="predicted"/>
<evidence type="ECO:0000313" key="1">
    <source>
        <dbReference type="EMBL" id="GAT43559.1"/>
    </source>
</evidence>
<protein>
    <submittedName>
        <fullName evidence="1">Uncharacterized protein</fullName>
    </submittedName>
</protein>
<sequence>MSVPPTLNCPVGQLIVPAGYGRIRLEWHPIQPPPAVPTFVNVLNHAEHSRTHWAGSNGSFLNNTPLLALPGAQDGWHRTSGSLPLAFVPSNPKIDFRPGQTVRKAPISIPFAPTRGPGTLGVALAEILASCRGVADPDVPIVQHVPPAFRTEGSKHALLVLEWPGHPRFMSTFQLRTDSREYIARQLLALQVANAFAYYASVIESEPSAAQSASPLIIDQIRLLEVVSFNAKDFYVRVLVVDRPKAAKG</sequence>